<dbReference type="SUPFAM" id="SSF101801">
    <property type="entry name" value="Surface presentation of antigens (SPOA)"/>
    <property type="match status" value="1"/>
</dbReference>
<keyword evidence="10" id="KW-0282">Flagellum</keyword>
<evidence type="ECO:0000256" key="3">
    <source>
        <dbReference type="ARBA" id="ARBA00022475"/>
    </source>
</evidence>
<keyword evidence="7" id="KW-0975">Bacterial flagellum</keyword>
<protein>
    <recommendedName>
        <fullName evidence="2 7">Flagellar motor switch protein FliN</fullName>
    </recommendedName>
</protein>
<feature type="compositionally biased region" description="Polar residues" evidence="8">
    <location>
        <begin position="1"/>
        <end position="10"/>
    </location>
</feature>
<keyword evidence="4 7" id="KW-0145">Chemotaxis</keyword>
<dbReference type="Proteomes" id="UP001596456">
    <property type="component" value="Unassembled WGS sequence"/>
</dbReference>
<dbReference type="RefSeq" id="WP_377360767.1">
    <property type="nucleotide sequence ID" value="NZ_JBHTCM010000028.1"/>
</dbReference>
<evidence type="ECO:0000259" key="9">
    <source>
        <dbReference type="Pfam" id="PF01052"/>
    </source>
</evidence>
<feature type="compositionally biased region" description="Low complexity" evidence="8">
    <location>
        <begin position="13"/>
        <end position="31"/>
    </location>
</feature>
<dbReference type="Pfam" id="PF01052">
    <property type="entry name" value="FliMN_C"/>
    <property type="match status" value="1"/>
</dbReference>
<evidence type="ECO:0000256" key="7">
    <source>
        <dbReference type="RuleBase" id="RU362074"/>
    </source>
</evidence>
<dbReference type="Gene3D" id="2.30.330.10">
    <property type="entry name" value="SpoA-like"/>
    <property type="match status" value="1"/>
</dbReference>
<evidence type="ECO:0000256" key="5">
    <source>
        <dbReference type="ARBA" id="ARBA00022779"/>
    </source>
</evidence>
<dbReference type="PANTHER" id="PTHR43484:SF1">
    <property type="entry name" value="FLAGELLAR MOTOR SWITCH PROTEIN FLIN"/>
    <property type="match status" value="1"/>
</dbReference>
<feature type="domain" description="Flagellar motor switch protein FliN-like C-terminal" evidence="9">
    <location>
        <begin position="42"/>
        <end position="112"/>
    </location>
</feature>
<evidence type="ECO:0000313" key="10">
    <source>
        <dbReference type="EMBL" id="MFC7335233.1"/>
    </source>
</evidence>
<accession>A0ABW2L1J0</accession>
<dbReference type="InterPro" id="IPR051469">
    <property type="entry name" value="FliN/MopA/SpaO"/>
</dbReference>
<evidence type="ECO:0000313" key="11">
    <source>
        <dbReference type="Proteomes" id="UP001596456"/>
    </source>
</evidence>
<dbReference type="NCBIfam" id="TIGR02480">
    <property type="entry name" value="fliN"/>
    <property type="match status" value="1"/>
</dbReference>
<organism evidence="10 11">
    <name type="scientific">Rhodocista pekingensis</name>
    <dbReference type="NCBI Taxonomy" id="201185"/>
    <lineage>
        <taxon>Bacteria</taxon>
        <taxon>Pseudomonadati</taxon>
        <taxon>Pseudomonadota</taxon>
        <taxon>Alphaproteobacteria</taxon>
        <taxon>Rhodospirillales</taxon>
        <taxon>Azospirillaceae</taxon>
        <taxon>Rhodocista</taxon>
    </lineage>
</organism>
<keyword evidence="11" id="KW-1185">Reference proteome</keyword>
<dbReference type="InterPro" id="IPR001172">
    <property type="entry name" value="FliN_T3SS_HrcQb"/>
</dbReference>
<keyword evidence="5 7" id="KW-0283">Flagellar rotation</keyword>
<evidence type="ECO:0000256" key="8">
    <source>
        <dbReference type="SAM" id="MobiDB-lite"/>
    </source>
</evidence>
<evidence type="ECO:0000256" key="4">
    <source>
        <dbReference type="ARBA" id="ARBA00022500"/>
    </source>
</evidence>
<keyword evidence="6 7" id="KW-0472">Membrane</keyword>
<keyword evidence="10" id="KW-0966">Cell projection</keyword>
<comment type="caution">
    <text evidence="10">The sequence shown here is derived from an EMBL/GenBank/DDBJ whole genome shotgun (WGS) entry which is preliminary data.</text>
</comment>
<name>A0ABW2L1J0_9PROT</name>
<evidence type="ECO:0000256" key="6">
    <source>
        <dbReference type="ARBA" id="ARBA00023136"/>
    </source>
</evidence>
<comment type="subcellular location">
    <subcellularLocation>
        <location evidence="7">Cell membrane</location>
        <topology evidence="7">Peripheral membrane protein</topology>
        <orientation evidence="7">Cytoplasmic side</orientation>
    </subcellularLocation>
    <subcellularLocation>
        <location evidence="7">Bacterial flagellum basal body</location>
    </subcellularLocation>
</comment>
<dbReference type="PRINTS" id="PR00956">
    <property type="entry name" value="FLGMOTORFLIN"/>
</dbReference>
<reference evidence="11" key="1">
    <citation type="journal article" date="2019" name="Int. J. Syst. Evol. Microbiol.">
        <title>The Global Catalogue of Microorganisms (GCM) 10K type strain sequencing project: providing services to taxonomists for standard genome sequencing and annotation.</title>
        <authorList>
            <consortium name="The Broad Institute Genomics Platform"/>
            <consortium name="The Broad Institute Genome Sequencing Center for Infectious Disease"/>
            <person name="Wu L."/>
            <person name="Ma J."/>
        </authorList>
    </citation>
    <scope>NUCLEOTIDE SEQUENCE [LARGE SCALE GENOMIC DNA]</scope>
    <source>
        <strain evidence="11">CGMCC 1.16275</strain>
    </source>
</reference>
<keyword evidence="10" id="KW-0969">Cilium</keyword>
<dbReference type="EMBL" id="JBHTCM010000028">
    <property type="protein sequence ID" value="MFC7335233.1"/>
    <property type="molecule type" value="Genomic_DNA"/>
</dbReference>
<dbReference type="InterPro" id="IPR001543">
    <property type="entry name" value="FliN-like_C"/>
</dbReference>
<sequence>MTTQPASYTDTIAKPAGADTAAAARPAGPEEPGQDRDELRAIFNVPVNVQVVLGRTTMPVSQLLKLGRGAVVELNRKVGEAVDVFVNDRLIARGEVVIVDDGRLGVTMTEIVKAELSLL</sequence>
<evidence type="ECO:0000256" key="2">
    <source>
        <dbReference type="ARBA" id="ARBA00021897"/>
    </source>
</evidence>
<dbReference type="InterPro" id="IPR036429">
    <property type="entry name" value="SpoA-like_sf"/>
</dbReference>
<comment type="similarity">
    <text evidence="1 7">Belongs to the FliN/MopA/SpaO family.</text>
</comment>
<dbReference type="PANTHER" id="PTHR43484">
    <property type="match status" value="1"/>
</dbReference>
<evidence type="ECO:0000256" key="1">
    <source>
        <dbReference type="ARBA" id="ARBA00009226"/>
    </source>
</evidence>
<feature type="region of interest" description="Disordered" evidence="8">
    <location>
        <begin position="1"/>
        <end position="36"/>
    </location>
</feature>
<keyword evidence="3 7" id="KW-1003">Cell membrane</keyword>
<proteinExistence type="inferred from homology"/>
<gene>
    <name evidence="10" type="primary">fliN</name>
    <name evidence="10" type="ORF">ACFQPS_18850</name>
</gene>
<dbReference type="InterPro" id="IPR012826">
    <property type="entry name" value="FliN"/>
</dbReference>
<comment type="function">
    <text evidence="7">FliN is one of three proteins (FliG, FliN, FliM) that form the rotor-mounted switch complex (C ring), located at the base of the basal body. This complex interacts with the CheY and CheZ chemotaxis proteins, in addition to contacting components of the motor that determine the direction of flagellar rotation.</text>
</comment>